<dbReference type="PANTHER" id="PTHR46347">
    <property type="entry name" value="RING/FYVE/PHD ZINC FINGER SUPERFAMILY PROTEIN"/>
    <property type="match status" value="1"/>
</dbReference>
<dbReference type="Pfam" id="PF12906">
    <property type="entry name" value="RINGv"/>
    <property type="match status" value="1"/>
</dbReference>
<sequence length="232" mass="27992">MGLEQEIKCKICFLYENPISDINDLISPCNCKGSMKYVHNYCLKMWRYRGKSFEDTSKCCQCGVCYVIQGETSPGKILTFFSTVLISILIYFIGKILAHTIFDTIFMMVKDYCSVDEFEFFGFEDFNVSKFNFKSKSKLELTDFVTLNIHYFYVFLFMTIYMVFTYQNYFNTFNYLFTFWRLQQFNFILDQVLFISMSSYFFKFFFESLQKKVEGFYIYLLNYKLCRNDRRI</sequence>
<dbReference type="Proteomes" id="UP000016927">
    <property type="component" value="Unassembled WGS sequence"/>
</dbReference>
<evidence type="ECO:0000256" key="1">
    <source>
        <dbReference type="ARBA" id="ARBA00022723"/>
    </source>
</evidence>
<evidence type="ECO:0000256" key="2">
    <source>
        <dbReference type="ARBA" id="ARBA00022771"/>
    </source>
</evidence>
<keyword evidence="1" id="KW-0479">Metal-binding</keyword>
<dbReference type="SUPFAM" id="SSF57850">
    <property type="entry name" value="RING/U-box"/>
    <property type="match status" value="1"/>
</dbReference>
<dbReference type="SMART" id="SM00744">
    <property type="entry name" value="RINGv"/>
    <property type="match status" value="1"/>
</dbReference>
<keyword evidence="4" id="KW-1133">Transmembrane helix</keyword>
<keyword evidence="7" id="KW-1185">Reference proteome</keyword>
<keyword evidence="4" id="KW-0812">Transmembrane</keyword>
<feature type="transmembrane region" description="Helical" evidence="4">
    <location>
        <begin position="77"/>
        <end position="98"/>
    </location>
</feature>
<feature type="domain" description="RING-CH-type" evidence="5">
    <location>
        <begin position="1"/>
        <end position="69"/>
    </location>
</feature>
<feature type="transmembrane region" description="Helical" evidence="4">
    <location>
        <begin position="144"/>
        <end position="164"/>
    </location>
</feature>
<keyword evidence="2" id="KW-0863">Zinc-finger</keyword>
<reference evidence="6 7" key="1">
    <citation type="journal article" date="2013" name="BMC Genomics">
        <title>Comparative genomics of parasitic silkworm microsporidia reveal an association between genome expansion and host adaptation.</title>
        <authorList>
            <person name="Pan G."/>
            <person name="Xu J."/>
            <person name="Li T."/>
            <person name="Xia Q."/>
            <person name="Liu S.L."/>
            <person name="Zhang G."/>
            <person name="Li S."/>
            <person name="Li C."/>
            <person name="Liu H."/>
            <person name="Yang L."/>
            <person name="Liu T."/>
            <person name="Zhang X."/>
            <person name="Wu Z."/>
            <person name="Fan W."/>
            <person name="Dang X."/>
            <person name="Xiang H."/>
            <person name="Tao M."/>
            <person name="Li Y."/>
            <person name="Hu J."/>
            <person name="Li Z."/>
            <person name="Lin L."/>
            <person name="Luo J."/>
            <person name="Geng L."/>
            <person name="Wang L."/>
            <person name="Long M."/>
            <person name="Wan Y."/>
            <person name="He N."/>
            <person name="Zhang Z."/>
            <person name="Lu C."/>
            <person name="Keeling P.J."/>
            <person name="Wang J."/>
            <person name="Xiang Z."/>
            <person name="Zhou Z."/>
        </authorList>
    </citation>
    <scope>NUCLEOTIDE SEQUENCE [LARGE SCALE GENOMIC DNA]</scope>
    <source>
        <strain evidence="7">CQ1 / CVCC 102059</strain>
    </source>
</reference>
<dbReference type="CDD" id="cd16495">
    <property type="entry name" value="RING_CH-C4HC3_MARCH"/>
    <property type="match status" value="1"/>
</dbReference>
<protein>
    <recommendedName>
        <fullName evidence="5">RING-CH-type domain-containing protein</fullName>
    </recommendedName>
</protein>
<gene>
    <name evidence="6" type="ORF">NBO_417g0013</name>
</gene>
<dbReference type="AlphaFoldDB" id="R0MEK3"/>
<dbReference type="OMA" id="CEQCFCE"/>
<evidence type="ECO:0000256" key="3">
    <source>
        <dbReference type="ARBA" id="ARBA00022833"/>
    </source>
</evidence>
<dbReference type="InterPro" id="IPR011016">
    <property type="entry name" value="Znf_RING-CH"/>
</dbReference>
<dbReference type="InterPro" id="IPR013083">
    <property type="entry name" value="Znf_RING/FYVE/PHD"/>
</dbReference>
<dbReference type="OrthoDB" id="264354at2759"/>
<dbReference type="GO" id="GO:0008270">
    <property type="term" value="F:zinc ion binding"/>
    <property type="evidence" value="ECO:0007669"/>
    <property type="project" value="UniProtKB-KW"/>
</dbReference>
<dbReference type="EMBL" id="KB909325">
    <property type="protein sequence ID" value="EOB12550.1"/>
    <property type="molecule type" value="Genomic_DNA"/>
</dbReference>
<proteinExistence type="predicted"/>
<dbReference type="PROSITE" id="PS51292">
    <property type="entry name" value="ZF_RING_CH"/>
    <property type="match status" value="1"/>
</dbReference>
<dbReference type="PANTHER" id="PTHR46347:SF1">
    <property type="entry name" value="RING_FYVE_PHD ZINC FINGER SUPERFAMILY PROTEIN"/>
    <property type="match status" value="1"/>
</dbReference>
<organism evidence="6 7">
    <name type="scientific">Nosema bombycis (strain CQ1 / CVCC 102059)</name>
    <name type="common">Microsporidian parasite</name>
    <name type="synonym">Pebrine of silkworm</name>
    <dbReference type="NCBI Taxonomy" id="578461"/>
    <lineage>
        <taxon>Eukaryota</taxon>
        <taxon>Fungi</taxon>
        <taxon>Fungi incertae sedis</taxon>
        <taxon>Microsporidia</taxon>
        <taxon>Nosematidae</taxon>
        <taxon>Nosema</taxon>
    </lineage>
</organism>
<name>R0MEK3_NOSB1</name>
<keyword evidence="3" id="KW-0862">Zinc</keyword>
<dbReference type="HOGENOM" id="CLU_096550_0_0_1"/>
<evidence type="ECO:0000313" key="7">
    <source>
        <dbReference type="Proteomes" id="UP000016927"/>
    </source>
</evidence>
<dbReference type="STRING" id="578461.R0MEK3"/>
<accession>R0MEK3</accession>
<evidence type="ECO:0000259" key="5">
    <source>
        <dbReference type="PROSITE" id="PS51292"/>
    </source>
</evidence>
<evidence type="ECO:0000313" key="6">
    <source>
        <dbReference type="EMBL" id="EOB12550.1"/>
    </source>
</evidence>
<evidence type="ECO:0000256" key="4">
    <source>
        <dbReference type="SAM" id="Phobius"/>
    </source>
</evidence>
<keyword evidence="4" id="KW-0472">Membrane</keyword>
<dbReference type="VEuPathDB" id="MicrosporidiaDB:NBO_417g0013"/>
<dbReference type="Gene3D" id="3.30.40.10">
    <property type="entry name" value="Zinc/RING finger domain, C3HC4 (zinc finger)"/>
    <property type="match status" value="1"/>
</dbReference>